<dbReference type="AlphaFoldDB" id="A0A6N7XEK7"/>
<gene>
    <name evidence="1" type="ORF">FYJ71_01450</name>
</gene>
<comment type="caution">
    <text evidence="1">The sequence shown here is derived from an EMBL/GenBank/DDBJ whole genome shotgun (WGS) entry which is preliminary data.</text>
</comment>
<evidence type="ECO:0000313" key="1">
    <source>
        <dbReference type="EMBL" id="MST61639.1"/>
    </source>
</evidence>
<evidence type="ECO:0000313" key="2">
    <source>
        <dbReference type="Proteomes" id="UP000440713"/>
    </source>
</evidence>
<organism evidence="1 2">
    <name type="scientific">Peptostreptococcus porci</name>
    <dbReference type="NCBI Taxonomy" id="2652282"/>
    <lineage>
        <taxon>Bacteria</taxon>
        <taxon>Bacillati</taxon>
        <taxon>Bacillota</taxon>
        <taxon>Clostridia</taxon>
        <taxon>Peptostreptococcales</taxon>
        <taxon>Peptostreptococcaceae</taxon>
        <taxon>Peptostreptococcus</taxon>
    </lineage>
</organism>
<keyword evidence="2" id="KW-1185">Reference proteome</keyword>
<sequence length="198" mass="21961">MTRKIALLVAVLVLCIVGVFFYMNRNSDDIDVAFTVKNETKEDLDTVGIAVGNKCILNRTNGEQFYFPKDLVTGEEDKAIVFTVFKNGAIAKSGKIELKDNKAVSIRAIKEGEISLDIAAEKTDTKISIPRLDSWETKTDESFIEGSYEAKTDLKYTLYLLGKGGSLGISDTETKGVHVVVSWEKPKDKIDSWLVIND</sequence>
<accession>A0A6N7XEK7</accession>
<proteinExistence type="predicted"/>
<dbReference type="Proteomes" id="UP000440713">
    <property type="component" value="Unassembled WGS sequence"/>
</dbReference>
<protein>
    <submittedName>
        <fullName evidence="1">Conjugal transfer protein</fullName>
    </submittedName>
</protein>
<dbReference type="EMBL" id="VUNE01000001">
    <property type="protein sequence ID" value="MST61639.1"/>
    <property type="molecule type" value="Genomic_DNA"/>
</dbReference>
<reference evidence="1 2" key="1">
    <citation type="submission" date="2019-08" db="EMBL/GenBank/DDBJ databases">
        <title>In-depth cultivation of the pig gut microbiome towards novel bacterial diversity and tailored functional studies.</title>
        <authorList>
            <person name="Wylensek D."/>
            <person name="Hitch T.C.A."/>
            <person name="Clavel T."/>
        </authorList>
    </citation>
    <scope>NUCLEOTIDE SEQUENCE [LARGE SCALE GENOMIC DNA]</scope>
    <source>
        <strain evidence="1 2">WCA-SAB-591-4A-A</strain>
    </source>
</reference>
<name>A0A6N7XEK7_9FIRM</name>
<dbReference type="RefSeq" id="WP_154537038.1">
    <property type="nucleotide sequence ID" value="NZ_JAXDWS010000021.1"/>
</dbReference>